<dbReference type="PANTHER" id="PTHR43908">
    <property type="entry name" value="AT29763P-RELATED"/>
    <property type="match status" value="1"/>
</dbReference>
<feature type="region of interest" description="Disordered" evidence="1">
    <location>
        <begin position="233"/>
        <end position="252"/>
    </location>
</feature>
<dbReference type="Pfam" id="PF00226">
    <property type="entry name" value="DnaJ"/>
    <property type="match status" value="1"/>
</dbReference>
<feature type="domain" description="J" evidence="2">
    <location>
        <begin position="3"/>
        <end position="65"/>
    </location>
</feature>
<feature type="region of interest" description="Disordered" evidence="1">
    <location>
        <begin position="72"/>
        <end position="156"/>
    </location>
</feature>
<dbReference type="PROSITE" id="PS50076">
    <property type="entry name" value="DNAJ_2"/>
    <property type="match status" value="1"/>
</dbReference>
<accession>A0A813FSE0</accession>
<keyword evidence="4" id="KW-1185">Reference proteome</keyword>
<evidence type="ECO:0000313" key="4">
    <source>
        <dbReference type="Proteomes" id="UP000654075"/>
    </source>
</evidence>
<proteinExistence type="predicted"/>
<organism evidence="3 4">
    <name type="scientific">Polarella glacialis</name>
    <name type="common">Dinoflagellate</name>
    <dbReference type="NCBI Taxonomy" id="89957"/>
    <lineage>
        <taxon>Eukaryota</taxon>
        <taxon>Sar</taxon>
        <taxon>Alveolata</taxon>
        <taxon>Dinophyceae</taxon>
        <taxon>Suessiales</taxon>
        <taxon>Suessiaceae</taxon>
        <taxon>Polarella</taxon>
    </lineage>
</organism>
<feature type="compositionally biased region" description="Low complexity" evidence="1">
    <location>
        <begin position="105"/>
        <end position="135"/>
    </location>
</feature>
<dbReference type="PROSITE" id="PS00636">
    <property type="entry name" value="DNAJ_1"/>
    <property type="match status" value="1"/>
</dbReference>
<dbReference type="GO" id="GO:0005783">
    <property type="term" value="C:endoplasmic reticulum"/>
    <property type="evidence" value="ECO:0007669"/>
    <property type="project" value="UniProtKB-ARBA"/>
</dbReference>
<dbReference type="InterPro" id="IPR018253">
    <property type="entry name" value="DnaJ_domain_CS"/>
</dbReference>
<gene>
    <name evidence="3" type="ORF">PGLA1383_LOCUS34629</name>
</gene>
<dbReference type="Proteomes" id="UP000654075">
    <property type="component" value="Unassembled WGS sequence"/>
</dbReference>
<feature type="compositionally biased region" description="Basic residues" evidence="1">
    <location>
        <begin position="76"/>
        <end position="93"/>
    </location>
</feature>
<dbReference type="InterPro" id="IPR036869">
    <property type="entry name" value="J_dom_sf"/>
</dbReference>
<dbReference type="CDD" id="cd06257">
    <property type="entry name" value="DnaJ"/>
    <property type="match status" value="1"/>
</dbReference>
<dbReference type="InterPro" id="IPR051100">
    <property type="entry name" value="DnaJ_subfamily_B/C"/>
</dbReference>
<evidence type="ECO:0000313" key="3">
    <source>
        <dbReference type="EMBL" id="CAE8616962.1"/>
    </source>
</evidence>
<reference evidence="3" key="1">
    <citation type="submission" date="2021-02" db="EMBL/GenBank/DDBJ databases">
        <authorList>
            <person name="Dougan E. K."/>
            <person name="Rhodes N."/>
            <person name="Thang M."/>
            <person name="Chan C."/>
        </authorList>
    </citation>
    <scope>NUCLEOTIDE SEQUENCE</scope>
</reference>
<dbReference type="OrthoDB" id="66964at2759"/>
<dbReference type="SUPFAM" id="SSF46565">
    <property type="entry name" value="Chaperone J-domain"/>
    <property type="match status" value="1"/>
</dbReference>
<protein>
    <recommendedName>
        <fullName evidence="2">J domain-containing protein</fullName>
    </recommendedName>
</protein>
<dbReference type="InterPro" id="IPR001623">
    <property type="entry name" value="DnaJ_domain"/>
</dbReference>
<evidence type="ECO:0000256" key="1">
    <source>
        <dbReference type="SAM" id="MobiDB-lite"/>
    </source>
</evidence>
<dbReference type="AlphaFoldDB" id="A0A813FSE0"/>
<dbReference type="Gene3D" id="1.10.287.110">
    <property type="entry name" value="DnaJ domain"/>
    <property type="match status" value="1"/>
</dbReference>
<comment type="caution">
    <text evidence="3">The sequence shown here is derived from an EMBL/GenBank/DDBJ whole genome shotgun (WGS) entry which is preliminary data.</text>
</comment>
<dbReference type="EMBL" id="CAJNNV010026016">
    <property type="protein sequence ID" value="CAE8616962.1"/>
    <property type="molecule type" value="Genomic_DNA"/>
</dbReference>
<dbReference type="SMART" id="SM00271">
    <property type="entry name" value="DnaJ"/>
    <property type="match status" value="1"/>
</dbReference>
<sequence>MPSLYEALGAESDATLADLKACFKRRALSVHPDKQGGSKEAFQLVYAAFERLSDPVARAKYDQTLRASSSALVGPKRVHLHSATRRPKRRKGTRVSGSGIGCGGNNYDNRSSKSSSSANDISSNNSQTRNSSRHSNVADNTQSLRDKNSRQMQAWNKHEKRILCRIQQLLKRMTRTERQQIVAGVLSQELRVALADWVIASRSAQPCDAGPNKHPDHPIRPDVIVPNRLCTRGSTEDVASSSSGSSEISDDDDLEQECEVLAVCGSTCDVDLDLVGEPFMLNPMVLCDASCVGDQQFKVEARSLDQGGKEQDPRAASRGLVRRRFARR</sequence>
<name>A0A813FSE0_POLGL</name>
<feature type="compositionally biased region" description="Low complexity" evidence="1">
    <location>
        <begin position="236"/>
        <end position="247"/>
    </location>
</feature>
<evidence type="ECO:0000259" key="2">
    <source>
        <dbReference type="PROSITE" id="PS50076"/>
    </source>
</evidence>